<evidence type="ECO:0000313" key="6">
    <source>
        <dbReference type="Proteomes" id="UP000762676"/>
    </source>
</evidence>
<dbReference type="GO" id="GO:0005509">
    <property type="term" value="F:calcium ion binding"/>
    <property type="evidence" value="ECO:0007669"/>
    <property type="project" value="InterPro"/>
</dbReference>
<dbReference type="SUPFAM" id="SSF47473">
    <property type="entry name" value="EF-hand"/>
    <property type="match status" value="1"/>
</dbReference>
<keyword evidence="3" id="KW-0514">Muscle protein</keyword>
<keyword evidence="6" id="KW-1185">Reference proteome</keyword>
<organism evidence="5 6">
    <name type="scientific">Elysia marginata</name>
    <dbReference type="NCBI Taxonomy" id="1093978"/>
    <lineage>
        <taxon>Eukaryota</taxon>
        <taxon>Metazoa</taxon>
        <taxon>Spiralia</taxon>
        <taxon>Lophotrochozoa</taxon>
        <taxon>Mollusca</taxon>
        <taxon>Gastropoda</taxon>
        <taxon>Heterobranchia</taxon>
        <taxon>Euthyneura</taxon>
        <taxon>Panpulmonata</taxon>
        <taxon>Sacoglossa</taxon>
        <taxon>Placobranchoidea</taxon>
        <taxon>Plakobranchidae</taxon>
        <taxon>Elysia</taxon>
    </lineage>
</organism>
<proteinExistence type="predicted"/>
<feature type="domain" description="EF-hand" evidence="4">
    <location>
        <begin position="111"/>
        <end position="141"/>
    </location>
</feature>
<reference evidence="5 6" key="1">
    <citation type="journal article" date="2021" name="Elife">
        <title>Chloroplast acquisition without the gene transfer in kleptoplastic sea slugs, Plakobranchus ocellatus.</title>
        <authorList>
            <person name="Maeda T."/>
            <person name="Takahashi S."/>
            <person name="Yoshida T."/>
            <person name="Shimamura S."/>
            <person name="Takaki Y."/>
            <person name="Nagai Y."/>
            <person name="Toyoda A."/>
            <person name="Suzuki Y."/>
            <person name="Arimoto A."/>
            <person name="Ishii H."/>
            <person name="Satoh N."/>
            <person name="Nishiyama T."/>
            <person name="Hasebe M."/>
            <person name="Maruyama T."/>
            <person name="Minagawa J."/>
            <person name="Obokata J."/>
            <person name="Shigenobu S."/>
        </authorList>
    </citation>
    <scope>NUCLEOTIDE SEQUENCE [LARGE SCALE GENOMIC DNA]</scope>
</reference>
<name>A0AAV4EPW3_9GAST</name>
<protein>
    <submittedName>
        <fullName evidence="5">Calmodulin</fullName>
    </submittedName>
</protein>
<evidence type="ECO:0000259" key="4">
    <source>
        <dbReference type="PROSITE" id="PS50222"/>
    </source>
</evidence>
<keyword evidence="2" id="KW-0106">Calcium</keyword>
<keyword evidence="1" id="KW-0677">Repeat</keyword>
<dbReference type="InterPro" id="IPR011992">
    <property type="entry name" value="EF-hand-dom_pair"/>
</dbReference>
<feature type="domain" description="EF-hand" evidence="4">
    <location>
        <begin position="5"/>
        <end position="40"/>
    </location>
</feature>
<dbReference type="PROSITE" id="PS50222">
    <property type="entry name" value="EF_HAND_2"/>
    <property type="match status" value="3"/>
</dbReference>
<dbReference type="PANTHER" id="PTHR23050">
    <property type="entry name" value="CALCIUM BINDING PROTEIN"/>
    <property type="match status" value="1"/>
</dbReference>
<dbReference type="InterPro" id="IPR050145">
    <property type="entry name" value="Centrin_CML-like"/>
</dbReference>
<dbReference type="SMART" id="SM00054">
    <property type="entry name" value="EFh"/>
    <property type="match status" value="4"/>
</dbReference>
<dbReference type="InterPro" id="IPR018247">
    <property type="entry name" value="EF_Hand_1_Ca_BS"/>
</dbReference>
<dbReference type="Proteomes" id="UP000762676">
    <property type="component" value="Unassembled WGS sequence"/>
</dbReference>
<sequence length="141" mass="15997">MAGKKSISEWEAVFRAADKDGSGTLDVHELRDMLRKANCNISDSQIGEAFVYLHGPHGDKCTLEEFVKGMQKLEEFIKGLVRLFREYDADNSGYLDKNELRKIMESCGHKYTEKEIQETLQKADTSGDGKISFDEFFNACT</sequence>
<accession>A0AAV4EPW3</accession>
<dbReference type="PROSITE" id="PS00018">
    <property type="entry name" value="EF_HAND_1"/>
    <property type="match status" value="3"/>
</dbReference>
<dbReference type="InterPro" id="IPR002048">
    <property type="entry name" value="EF_hand_dom"/>
</dbReference>
<dbReference type="EMBL" id="BMAT01007386">
    <property type="protein sequence ID" value="GFR63143.1"/>
    <property type="molecule type" value="Genomic_DNA"/>
</dbReference>
<evidence type="ECO:0000313" key="5">
    <source>
        <dbReference type="EMBL" id="GFR63143.1"/>
    </source>
</evidence>
<feature type="domain" description="EF-hand" evidence="4">
    <location>
        <begin position="75"/>
        <end position="110"/>
    </location>
</feature>
<dbReference type="Pfam" id="PF13499">
    <property type="entry name" value="EF-hand_7"/>
    <property type="match status" value="1"/>
</dbReference>
<evidence type="ECO:0000256" key="2">
    <source>
        <dbReference type="ARBA" id="ARBA00022837"/>
    </source>
</evidence>
<dbReference type="Pfam" id="PF00036">
    <property type="entry name" value="EF-hand_1"/>
    <property type="match status" value="1"/>
</dbReference>
<dbReference type="Gene3D" id="1.10.238.10">
    <property type="entry name" value="EF-hand"/>
    <property type="match status" value="2"/>
</dbReference>
<gene>
    <name evidence="5" type="ORF">ElyMa_003597000</name>
</gene>
<evidence type="ECO:0000256" key="3">
    <source>
        <dbReference type="ARBA" id="ARBA00023179"/>
    </source>
</evidence>
<comment type="caution">
    <text evidence="5">The sequence shown here is derived from an EMBL/GenBank/DDBJ whole genome shotgun (WGS) entry which is preliminary data.</text>
</comment>
<dbReference type="AlphaFoldDB" id="A0AAV4EPW3"/>
<evidence type="ECO:0000256" key="1">
    <source>
        <dbReference type="ARBA" id="ARBA00022737"/>
    </source>
</evidence>
<dbReference type="FunFam" id="1.10.238.10:FF:000001">
    <property type="entry name" value="Calmodulin 1"/>
    <property type="match status" value="1"/>
</dbReference>